<keyword evidence="1" id="KW-0472">Membrane</keyword>
<name>A0ABZ3H117_GEOAI</name>
<organism evidence="2 3">
    <name type="scientific">Geoglobus acetivorans</name>
    <dbReference type="NCBI Taxonomy" id="565033"/>
    <lineage>
        <taxon>Archaea</taxon>
        <taxon>Methanobacteriati</taxon>
        <taxon>Methanobacteriota</taxon>
        <taxon>Archaeoglobi</taxon>
        <taxon>Archaeoglobales</taxon>
        <taxon>Archaeoglobaceae</taxon>
        <taxon>Geoglobus</taxon>
    </lineage>
</organism>
<feature type="transmembrane region" description="Helical" evidence="1">
    <location>
        <begin position="12"/>
        <end position="37"/>
    </location>
</feature>
<evidence type="ECO:0000256" key="1">
    <source>
        <dbReference type="SAM" id="Phobius"/>
    </source>
</evidence>
<gene>
    <name evidence="2" type="ORF">LPQ35_07620</name>
</gene>
<proteinExistence type="predicted"/>
<dbReference type="GeneID" id="90449547"/>
<dbReference type="RefSeq" id="WP_193808443.1">
    <property type="nucleotide sequence ID" value="NZ_CP087714.1"/>
</dbReference>
<accession>A0ABZ3H117</accession>
<keyword evidence="1" id="KW-0812">Transmembrane</keyword>
<evidence type="ECO:0000313" key="2">
    <source>
        <dbReference type="EMBL" id="XAT63122.1"/>
    </source>
</evidence>
<keyword evidence="3" id="KW-1185">Reference proteome</keyword>
<keyword evidence="1" id="KW-1133">Transmembrane helix</keyword>
<protein>
    <submittedName>
        <fullName evidence="2">Uncharacterized protein</fullName>
    </submittedName>
</protein>
<feature type="transmembrane region" description="Helical" evidence="1">
    <location>
        <begin position="57"/>
        <end position="74"/>
    </location>
</feature>
<dbReference type="Proteomes" id="UP001492541">
    <property type="component" value="Chromosome"/>
</dbReference>
<evidence type="ECO:0000313" key="3">
    <source>
        <dbReference type="Proteomes" id="UP001492541"/>
    </source>
</evidence>
<dbReference type="EMBL" id="CP087714">
    <property type="protein sequence ID" value="XAT63122.1"/>
    <property type="molecule type" value="Genomic_DNA"/>
</dbReference>
<sequence>MKEKTEEMVKSIFGALLGIAMIAGLLVFLMILVAFVVGGESGASIATFAWKQVVPKSIQVATLGVLVGFLIFYIRGEHTLRI</sequence>
<reference evidence="2 3" key="1">
    <citation type="submission" date="2021-11" db="EMBL/GenBank/DDBJ databases">
        <title>Whole genome of Geoglobus acetivorans.</title>
        <authorList>
            <person name="Liu D."/>
        </authorList>
    </citation>
    <scope>NUCLEOTIDE SEQUENCE [LARGE SCALE GENOMIC DNA]</scope>
    <source>
        <strain evidence="2 3">SBH6</strain>
    </source>
</reference>